<feature type="compositionally biased region" description="Basic and acidic residues" evidence="1">
    <location>
        <begin position="31"/>
        <end position="46"/>
    </location>
</feature>
<dbReference type="EMBL" id="LCPZ01000006">
    <property type="protein sequence ID" value="KKW08916.1"/>
    <property type="molecule type" value="Genomic_DNA"/>
</dbReference>
<gene>
    <name evidence="2" type="ORF">UY44_C0006G0001</name>
</gene>
<protein>
    <submittedName>
        <fullName evidence="2">Uncharacterized protein</fullName>
    </submittedName>
</protein>
<name>A0A0G1VR28_9BACT</name>
<dbReference type="AlphaFoldDB" id="A0A0G1VR28"/>
<feature type="region of interest" description="Disordered" evidence="1">
    <location>
        <begin position="23"/>
        <end position="46"/>
    </location>
</feature>
<reference evidence="2 3" key="1">
    <citation type="journal article" date="2015" name="Nature">
        <title>rRNA introns, odd ribosomes, and small enigmatic genomes across a large radiation of phyla.</title>
        <authorList>
            <person name="Brown C.T."/>
            <person name="Hug L.A."/>
            <person name="Thomas B.C."/>
            <person name="Sharon I."/>
            <person name="Castelle C.J."/>
            <person name="Singh A."/>
            <person name="Wilkins M.J."/>
            <person name="Williams K.H."/>
            <person name="Banfield J.F."/>
        </authorList>
    </citation>
    <scope>NUCLEOTIDE SEQUENCE [LARGE SCALE GENOMIC DNA]</scope>
</reference>
<sequence length="46" mass="5032">MIALAMTVVLFIYGYLLSTAGHDHSKHSPKAHIEVESGHEHAGHTH</sequence>
<proteinExistence type="predicted"/>
<evidence type="ECO:0000256" key="1">
    <source>
        <dbReference type="SAM" id="MobiDB-lite"/>
    </source>
</evidence>
<evidence type="ECO:0000313" key="2">
    <source>
        <dbReference type="EMBL" id="KKW08916.1"/>
    </source>
</evidence>
<evidence type="ECO:0000313" key="3">
    <source>
        <dbReference type="Proteomes" id="UP000033965"/>
    </source>
</evidence>
<accession>A0A0G1VR28</accession>
<dbReference type="Proteomes" id="UP000033965">
    <property type="component" value="Unassembled WGS sequence"/>
</dbReference>
<organism evidence="2 3">
    <name type="scientific">Candidatus Kaiserbacteria bacterium GW2011_GWA2_49_19</name>
    <dbReference type="NCBI Taxonomy" id="1618669"/>
    <lineage>
        <taxon>Bacteria</taxon>
        <taxon>Candidatus Kaiseribacteriota</taxon>
    </lineage>
</organism>
<comment type="caution">
    <text evidence="2">The sequence shown here is derived from an EMBL/GenBank/DDBJ whole genome shotgun (WGS) entry which is preliminary data.</text>
</comment>